<dbReference type="AlphaFoldDB" id="A0A2S2R7H8"/>
<gene>
    <name evidence="1" type="ORF">g.47795</name>
</gene>
<dbReference type="EMBL" id="GGMS01016109">
    <property type="protein sequence ID" value="MBY85312.1"/>
    <property type="molecule type" value="Transcribed_RNA"/>
</dbReference>
<organism evidence="1">
    <name type="scientific">Sipha flava</name>
    <name type="common">yellow sugarcane aphid</name>
    <dbReference type="NCBI Taxonomy" id="143950"/>
    <lineage>
        <taxon>Eukaryota</taxon>
        <taxon>Metazoa</taxon>
        <taxon>Ecdysozoa</taxon>
        <taxon>Arthropoda</taxon>
        <taxon>Hexapoda</taxon>
        <taxon>Insecta</taxon>
        <taxon>Pterygota</taxon>
        <taxon>Neoptera</taxon>
        <taxon>Paraneoptera</taxon>
        <taxon>Hemiptera</taxon>
        <taxon>Sternorrhyncha</taxon>
        <taxon>Aphidomorpha</taxon>
        <taxon>Aphidoidea</taxon>
        <taxon>Aphididae</taxon>
        <taxon>Sipha</taxon>
    </lineage>
</organism>
<sequence>MYTHTHTHTHTNIDVCNVVGYDFFPITLRIYDRLRSKTHKGLTEAFDRTYSIYLQWTLHTLRLTAGHMTVCVRVVHCLAACIPIFFSSKRLNASASMWRRCLLYIMRGYVCVYYRCTYFSDSY</sequence>
<protein>
    <submittedName>
        <fullName evidence="1">Uncharacterized protein</fullName>
    </submittedName>
</protein>
<reference evidence="1" key="1">
    <citation type="submission" date="2018-04" db="EMBL/GenBank/DDBJ databases">
        <title>Transcriptome assembly of Sipha flava.</title>
        <authorList>
            <person name="Scully E.D."/>
            <person name="Geib S.M."/>
            <person name="Palmer N.A."/>
            <person name="Koch K."/>
            <person name="Bradshaw J."/>
            <person name="Heng-Moss T."/>
            <person name="Sarath G."/>
        </authorList>
    </citation>
    <scope>NUCLEOTIDE SEQUENCE</scope>
</reference>
<name>A0A2S2R7H8_9HEMI</name>
<proteinExistence type="predicted"/>
<evidence type="ECO:0000313" key="1">
    <source>
        <dbReference type="EMBL" id="MBY85312.1"/>
    </source>
</evidence>
<accession>A0A2S2R7H8</accession>